<feature type="compositionally biased region" description="Acidic residues" evidence="1">
    <location>
        <begin position="893"/>
        <end position="909"/>
    </location>
</feature>
<proteinExistence type="predicted"/>
<feature type="region of interest" description="Disordered" evidence="1">
    <location>
        <begin position="446"/>
        <end position="470"/>
    </location>
</feature>
<feature type="region of interest" description="Disordered" evidence="1">
    <location>
        <begin position="124"/>
        <end position="152"/>
    </location>
</feature>
<feature type="region of interest" description="Disordered" evidence="1">
    <location>
        <begin position="598"/>
        <end position="683"/>
    </location>
</feature>
<feature type="compositionally biased region" description="Basic residues" evidence="1">
    <location>
        <begin position="47"/>
        <end position="57"/>
    </location>
</feature>
<reference evidence="3 4" key="1">
    <citation type="submission" date="2018-03" db="EMBL/GenBank/DDBJ databases">
        <authorList>
            <person name="Guldener U."/>
        </authorList>
    </citation>
    <scope>NUCLEOTIDE SEQUENCE [LARGE SCALE GENOMIC DNA]</scope>
    <source>
        <strain evidence="3 4">DAOM196992</strain>
    </source>
</reference>
<evidence type="ECO:0000313" key="3">
    <source>
        <dbReference type="EMBL" id="SPO35942.1"/>
    </source>
</evidence>
<keyword evidence="2" id="KW-0472">Membrane</keyword>
<evidence type="ECO:0000313" key="4">
    <source>
        <dbReference type="Proteomes" id="UP000323386"/>
    </source>
</evidence>
<feature type="compositionally biased region" description="Low complexity" evidence="1">
    <location>
        <begin position="1"/>
        <end position="12"/>
    </location>
</feature>
<accession>A0A5C3EV75</accession>
<keyword evidence="4" id="KW-1185">Reference proteome</keyword>
<gene>
    <name evidence="3" type="ORF">PSFLO_01413</name>
</gene>
<feature type="compositionally biased region" description="Low complexity" evidence="1">
    <location>
        <begin position="621"/>
        <end position="633"/>
    </location>
</feature>
<feature type="compositionally biased region" description="Basic and acidic residues" evidence="1">
    <location>
        <begin position="601"/>
        <end position="611"/>
    </location>
</feature>
<evidence type="ECO:0000256" key="1">
    <source>
        <dbReference type="SAM" id="MobiDB-lite"/>
    </source>
</evidence>
<name>A0A5C3EV75_9BASI</name>
<protein>
    <submittedName>
        <fullName evidence="3">Uncharacterized protein</fullName>
    </submittedName>
</protein>
<feature type="compositionally biased region" description="Polar residues" evidence="1">
    <location>
        <begin position="60"/>
        <end position="76"/>
    </location>
</feature>
<dbReference type="Proteomes" id="UP000323386">
    <property type="component" value="Unassembled WGS sequence"/>
</dbReference>
<feature type="compositionally biased region" description="Basic and acidic residues" evidence="1">
    <location>
        <begin position="746"/>
        <end position="757"/>
    </location>
</feature>
<evidence type="ECO:0000256" key="2">
    <source>
        <dbReference type="SAM" id="Phobius"/>
    </source>
</evidence>
<keyword evidence="2" id="KW-0812">Transmembrane</keyword>
<keyword evidence="2" id="KW-1133">Transmembrane helix</keyword>
<feature type="region of interest" description="Disordered" evidence="1">
    <location>
        <begin position="733"/>
        <end position="772"/>
    </location>
</feature>
<feature type="region of interest" description="Disordered" evidence="1">
    <location>
        <begin position="865"/>
        <end position="917"/>
    </location>
</feature>
<feature type="region of interest" description="Disordered" evidence="1">
    <location>
        <begin position="1"/>
        <end position="77"/>
    </location>
</feature>
<feature type="region of interest" description="Disordered" evidence="1">
    <location>
        <begin position="547"/>
        <end position="582"/>
    </location>
</feature>
<dbReference type="AlphaFoldDB" id="A0A5C3EV75"/>
<dbReference type="OrthoDB" id="2555377at2759"/>
<dbReference type="EMBL" id="OOIP01000003">
    <property type="protein sequence ID" value="SPO35942.1"/>
    <property type="molecule type" value="Genomic_DNA"/>
</dbReference>
<feature type="transmembrane region" description="Helical" evidence="2">
    <location>
        <begin position="788"/>
        <end position="808"/>
    </location>
</feature>
<sequence length="958" mass="102384">MPSTSPISTFSPPSSPDEAGVSRAPHNPNYGIAKFQLQPAPRDRRSARARSPRLRRRGSQDSQTTINGGDSGNSSAEDVDLAVDEARHGRFQEHLSWDARPSSCDLDTPPRLDARLPADVVGIATAPSPGPDREAMQQQTNLRRQPSVPRSVYEEVQSPSSASMDVDEFPLPLASAMLEATSQGQDPNVRLSAQAGTVAHSRRAHIPLHGAACQVVVGRRGQERLKRQRESTILTLPPMSPLTPRRAETLHTPTRVRADAVRAQQVNGHLAVETPAPASRAAAEAGDDIERTPLSATLKEIGAKRATFFYTPPEAVEADYNVPAWASRFQANHHRRHVLEDNKKAIEAFRPLQLVDSSATSVAPALIATDATTDTDVETTVKREDFGAEVAGLSLPQLTVAGDIMPFSPNGDLLSGDPSALLPRSRLGQQEQAASAVAIRTLATPRDRQHGAPAKVQSTGRGLFLRPDGGHGSNRVSHLVDAIKTLKPSPRKGWNLSIPYRRHTTEAEARSASNTGAIEERRDGWGGILTRCSWFSSDVKGPLISPCPPLVPSPSNGDGSKVGFDGEADGVAKPSGSARKLERRARFKSLDRLVEAIPRPASDDSSERIEELAEADEWEDLPLSPSPSLCSSSDETLLDASSSSQKSSLEKGAPRFVKTVDPASFSKPLPDHSAPTKEGGQRRTGWQRLFELGRSSCSSLLASPAATASTRKKEGQFVYDDEVFVIGRRRAPSVSSSRTSSSSFGDKADRSGDKGERSIVQVGEGSVESRPLPGVEEVRRTRKRRAMVHLLVLFLLVASVGLNIALFIERSDVHIHPVASAAASTSSVRAQVPVDGQHSAALNGGAGSTIAPTYTSPLPNQASTVAAVPTAASNPTTTTATATGPDTSSDSAATDDADDATISDSDSPEEIQSKLEQQGRITAIRHAAALSGQPQSQPQRRSILQHRQHLSSRFSGFF</sequence>
<organism evidence="3 4">
    <name type="scientific">Pseudozyma flocculosa</name>
    <dbReference type="NCBI Taxonomy" id="84751"/>
    <lineage>
        <taxon>Eukaryota</taxon>
        <taxon>Fungi</taxon>
        <taxon>Dikarya</taxon>
        <taxon>Basidiomycota</taxon>
        <taxon>Ustilaginomycotina</taxon>
        <taxon>Ustilaginomycetes</taxon>
        <taxon>Ustilaginales</taxon>
        <taxon>Ustilaginaceae</taxon>
        <taxon>Pseudozyma</taxon>
    </lineage>
</organism>
<feature type="compositionally biased region" description="Low complexity" evidence="1">
    <location>
        <begin position="865"/>
        <end position="892"/>
    </location>
</feature>
<feature type="compositionally biased region" description="Low complexity" evidence="1">
    <location>
        <begin position="733"/>
        <end position="743"/>
    </location>
</feature>